<evidence type="ECO:0000313" key="1">
    <source>
        <dbReference type="EMBL" id="DAG04947.1"/>
    </source>
</evidence>
<reference evidence="1" key="1">
    <citation type="journal article" date="2021" name="Proc. Natl. Acad. Sci. U.S.A.">
        <title>A Catalog of Tens of Thousands of Viruses from Human Metagenomes Reveals Hidden Associations with Chronic Diseases.</title>
        <authorList>
            <person name="Tisza M.J."/>
            <person name="Buck C.B."/>
        </authorList>
    </citation>
    <scope>NUCLEOTIDE SEQUENCE</scope>
    <source>
        <strain evidence="1">CtClL93</strain>
    </source>
</reference>
<accession>A0A8S5VEA5</accession>
<organism evidence="1">
    <name type="scientific">Siphoviridae sp. ctClL93</name>
    <dbReference type="NCBI Taxonomy" id="2825381"/>
    <lineage>
        <taxon>Viruses</taxon>
        <taxon>Duplodnaviria</taxon>
        <taxon>Heunggongvirae</taxon>
        <taxon>Uroviricota</taxon>
        <taxon>Caudoviricetes</taxon>
    </lineage>
</organism>
<name>A0A8S5VEA5_9CAUD</name>
<protein>
    <submittedName>
        <fullName evidence="1">Tail assembly chaperone</fullName>
    </submittedName>
</protein>
<dbReference type="EMBL" id="BK016246">
    <property type="protein sequence ID" value="DAG04947.1"/>
    <property type="molecule type" value="Genomic_DNA"/>
</dbReference>
<proteinExistence type="predicted"/>
<sequence>MAEVKFDTNLEEVNINGKVTVWLNLSDFEFAMKVVEVIEQMGEIQEKCSKEVSEQTDASKIFAVLREADGKIREKINALFDMEVCAPLYGSMNVMSYADGLPVWCNLMFALYDEMLSRMSEQQKKIAPRIDKYTAKYVKK</sequence>